<keyword evidence="2" id="KW-1185">Reference proteome</keyword>
<proteinExistence type="predicted"/>
<evidence type="ECO:0000313" key="1">
    <source>
        <dbReference type="EMBL" id="SCC49875.1"/>
    </source>
</evidence>
<reference evidence="1 2" key="1">
    <citation type="submission" date="2016-08" db="EMBL/GenBank/DDBJ databases">
        <authorList>
            <person name="Seilhamer J.J."/>
        </authorList>
    </citation>
    <scope>NUCLEOTIDE SEQUENCE [LARGE SCALE GENOMIC DNA]</scope>
    <source>
        <strain evidence="1 2">A37T2</strain>
    </source>
</reference>
<dbReference type="AlphaFoldDB" id="A0A1C4F2C1"/>
<name>A0A1C4F2C1_9BACT</name>
<organism evidence="1 2">
    <name type="scientific">Chitinophaga costaii</name>
    <dbReference type="NCBI Taxonomy" id="1335309"/>
    <lineage>
        <taxon>Bacteria</taxon>
        <taxon>Pseudomonadati</taxon>
        <taxon>Bacteroidota</taxon>
        <taxon>Chitinophagia</taxon>
        <taxon>Chitinophagales</taxon>
        <taxon>Chitinophagaceae</taxon>
        <taxon>Chitinophaga</taxon>
    </lineage>
</organism>
<gene>
    <name evidence="1" type="ORF">GA0116948_11142</name>
</gene>
<evidence type="ECO:0000313" key="2">
    <source>
        <dbReference type="Proteomes" id="UP000242818"/>
    </source>
</evidence>
<sequence length="63" mass="7015">MPPVFILHVKTVLKKILFQSDPVNCNALYGLFLKDYSSHYLILVARLDGLLCTLPAGTVLHGF</sequence>
<dbReference type="EMBL" id="FMAR01000011">
    <property type="protein sequence ID" value="SCC49875.1"/>
    <property type="molecule type" value="Genomic_DNA"/>
</dbReference>
<accession>A0A1C4F2C1</accession>
<dbReference type="Proteomes" id="UP000242818">
    <property type="component" value="Unassembled WGS sequence"/>
</dbReference>
<protein>
    <submittedName>
        <fullName evidence="1">Uncharacterized protein</fullName>
    </submittedName>
</protein>